<sequence length="80" mass="8834">MNRWALQRYTNTELWLRDRLDRITTRLTASGGDRGQTSFEYLGIAVVIAVIIGVLAGTTDIGNTVKRGITRTINNIINAG</sequence>
<feature type="transmembrane region" description="Helical" evidence="1">
    <location>
        <begin position="41"/>
        <end position="61"/>
    </location>
</feature>
<name>A0ABX0ZK47_9ACTN</name>
<gene>
    <name evidence="2" type="ORF">HCN08_04000</name>
</gene>
<dbReference type="Proteomes" id="UP000734511">
    <property type="component" value="Unassembled WGS sequence"/>
</dbReference>
<comment type="caution">
    <text evidence="2">The sequence shown here is derived from an EMBL/GenBank/DDBJ whole genome shotgun (WGS) entry which is preliminary data.</text>
</comment>
<dbReference type="EMBL" id="JAATEJ010000002">
    <property type="protein sequence ID" value="NJP42579.1"/>
    <property type="molecule type" value="Genomic_DNA"/>
</dbReference>
<accession>A0ABX0ZK47</accession>
<proteinExistence type="predicted"/>
<evidence type="ECO:0000256" key="1">
    <source>
        <dbReference type="SAM" id="Phobius"/>
    </source>
</evidence>
<keyword evidence="1" id="KW-0812">Transmembrane</keyword>
<dbReference type="RefSeq" id="WP_167981260.1">
    <property type="nucleotide sequence ID" value="NZ_JAATEJ010000002.1"/>
</dbReference>
<keyword evidence="3" id="KW-1185">Reference proteome</keyword>
<keyword evidence="1" id="KW-0472">Membrane</keyword>
<protein>
    <recommendedName>
        <fullName evidence="4">Flp family type IVb pilin</fullName>
    </recommendedName>
</protein>
<evidence type="ECO:0000313" key="3">
    <source>
        <dbReference type="Proteomes" id="UP000734511"/>
    </source>
</evidence>
<evidence type="ECO:0008006" key="4">
    <source>
        <dbReference type="Google" id="ProtNLM"/>
    </source>
</evidence>
<keyword evidence="1" id="KW-1133">Transmembrane helix</keyword>
<evidence type="ECO:0000313" key="2">
    <source>
        <dbReference type="EMBL" id="NJP42579.1"/>
    </source>
</evidence>
<reference evidence="2 3" key="1">
    <citation type="submission" date="2020-03" db="EMBL/GenBank/DDBJ databases">
        <title>WGS of actinomycetes isolated from Thailand.</title>
        <authorList>
            <person name="Thawai C."/>
        </authorList>
    </citation>
    <scope>NUCLEOTIDE SEQUENCE [LARGE SCALE GENOMIC DNA]</scope>
    <source>
        <strain evidence="2 3">PRB2-1</strain>
    </source>
</reference>
<organism evidence="2 3">
    <name type="scientific">Actinacidiphila epipremni</name>
    <dbReference type="NCBI Taxonomy" id="2053013"/>
    <lineage>
        <taxon>Bacteria</taxon>
        <taxon>Bacillati</taxon>
        <taxon>Actinomycetota</taxon>
        <taxon>Actinomycetes</taxon>
        <taxon>Kitasatosporales</taxon>
        <taxon>Streptomycetaceae</taxon>
        <taxon>Actinacidiphila</taxon>
    </lineage>
</organism>